<protein>
    <submittedName>
        <fullName evidence="2">HGSNAT isoform 10</fullName>
    </submittedName>
</protein>
<dbReference type="EMBL" id="NDHI03003488">
    <property type="protein sequence ID" value="PNJ34593.1"/>
    <property type="molecule type" value="Genomic_DNA"/>
</dbReference>
<reference evidence="2" key="1">
    <citation type="submission" date="2017-12" db="EMBL/GenBank/DDBJ databases">
        <title>High-resolution comparative analysis of great ape genomes.</title>
        <authorList>
            <person name="Pollen A."/>
            <person name="Hastie A."/>
            <person name="Hormozdiari F."/>
            <person name="Dougherty M."/>
            <person name="Liu R."/>
            <person name="Chaisson M."/>
            <person name="Hoppe E."/>
            <person name="Hill C."/>
            <person name="Pang A."/>
            <person name="Hillier L."/>
            <person name="Baker C."/>
            <person name="Armstrong J."/>
            <person name="Shendure J."/>
            <person name="Paten B."/>
            <person name="Wilson R."/>
            <person name="Chao H."/>
            <person name="Schneider V."/>
            <person name="Ventura M."/>
            <person name="Kronenberg Z."/>
            <person name="Murali S."/>
            <person name="Gordon D."/>
            <person name="Cantsilieris S."/>
            <person name="Munson K."/>
            <person name="Nelson B."/>
            <person name="Raja A."/>
            <person name="Underwood J."/>
            <person name="Diekhans M."/>
            <person name="Fiddes I."/>
            <person name="Haussler D."/>
            <person name="Eichler E."/>
        </authorList>
    </citation>
    <scope>NUCLEOTIDE SEQUENCE [LARGE SCALE GENOMIC DNA]</scope>
    <source>
        <strain evidence="2">Susie</strain>
    </source>
</reference>
<comment type="caution">
    <text evidence="2">The sequence shown here is derived from an EMBL/GenBank/DDBJ whole genome shotgun (WGS) entry which is preliminary data.</text>
</comment>
<dbReference type="PANTHER" id="PTHR12138:SF162">
    <property type="entry name" value="CHROMOSOME UNDETERMINED SCAFFOLD_275, WHOLE GENOME SHOTGUN SEQUENCE"/>
    <property type="match status" value="1"/>
</dbReference>
<organism evidence="2">
    <name type="scientific">Pongo abelii</name>
    <name type="common">Sumatran orangutan</name>
    <name type="synonym">Pongo pygmaeus abelii</name>
    <dbReference type="NCBI Taxonomy" id="9601"/>
    <lineage>
        <taxon>Eukaryota</taxon>
        <taxon>Metazoa</taxon>
        <taxon>Chordata</taxon>
        <taxon>Craniata</taxon>
        <taxon>Vertebrata</taxon>
        <taxon>Euteleostomi</taxon>
        <taxon>Mammalia</taxon>
        <taxon>Eutheria</taxon>
        <taxon>Euarchontoglires</taxon>
        <taxon>Primates</taxon>
        <taxon>Haplorrhini</taxon>
        <taxon>Catarrhini</taxon>
        <taxon>Hominidae</taxon>
        <taxon>Pongo</taxon>
    </lineage>
</organism>
<evidence type="ECO:0000313" key="2">
    <source>
        <dbReference type="EMBL" id="PNJ34593.1"/>
    </source>
</evidence>
<feature type="transmembrane region" description="Helical" evidence="1">
    <location>
        <begin position="116"/>
        <end position="137"/>
    </location>
</feature>
<dbReference type="AlphaFoldDB" id="A0A2J8TNQ3"/>
<name>A0A2J8TNQ3_PONAB</name>
<proteinExistence type="predicted"/>
<keyword evidence="1" id="KW-0472">Membrane</keyword>
<gene>
    <name evidence="2" type="ORF">CR201_G0033271</name>
</gene>
<keyword evidence="1" id="KW-1133">Transmembrane helix</keyword>
<keyword evidence="1" id="KW-0812">Transmembrane</keyword>
<evidence type="ECO:0000256" key="1">
    <source>
        <dbReference type="SAM" id="Phobius"/>
    </source>
</evidence>
<accession>A0A2J8TNQ3</accession>
<dbReference type="PANTHER" id="PTHR12138">
    <property type="entry name" value="PRIMATE-EXPANDED PROTEIN FAMILY"/>
    <property type="match status" value="1"/>
</dbReference>
<sequence length="174" mass="19040">MDQALLFIHNELLWTNLTVYWKSECCYHCLFQVLANVPQSPKAGKPSVAAASVSTQHGSILQLNDTLEEKEVCRLEYRFGEFGNYSLLVKNIHNGVSEIACDLAVNEDPVDSNLPVSIAFLIGLAVIIAISFLRLLLRQSLAVSPRLECGGTISAHSKLCLPGSHHSPTSQPPK</sequence>